<name>A0A1E2USN0_9GAMM</name>
<protein>
    <submittedName>
        <fullName evidence="1">Uncharacterized protein</fullName>
    </submittedName>
</protein>
<dbReference type="AlphaFoldDB" id="A0A1E2USN0"/>
<sequence length="62" mass="6661">MTAVTIGKSIVKGICTIMANSTGLAFFHYVLIDRSGPGFHLKYRVVTGITAVIESMDPMGKD</sequence>
<accession>A0A1E2USN0</accession>
<evidence type="ECO:0000313" key="1">
    <source>
        <dbReference type="EMBL" id="ODB97582.1"/>
    </source>
</evidence>
<comment type="caution">
    <text evidence="1">The sequence shown here is derived from an EMBL/GenBank/DDBJ whole genome shotgun (WGS) entry which is preliminary data.</text>
</comment>
<proteinExistence type="predicted"/>
<dbReference type="EMBL" id="LVJZ01000003">
    <property type="protein sequence ID" value="ODB97582.1"/>
    <property type="molecule type" value="Genomic_DNA"/>
</dbReference>
<keyword evidence="2" id="KW-1185">Reference proteome</keyword>
<organism evidence="1 2">
    <name type="scientific">Candidatus Thiodiazotropha endoloripes</name>
    <dbReference type="NCBI Taxonomy" id="1818881"/>
    <lineage>
        <taxon>Bacteria</taxon>
        <taxon>Pseudomonadati</taxon>
        <taxon>Pseudomonadota</taxon>
        <taxon>Gammaproteobacteria</taxon>
        <taxon>Chromatiales</taxon>
        <taxon>Sedimenticolaceae</taxon>
        <taxon>Candidatus Thiodiazotropha</taxon>
    </lineage>
</organism>
<dbReference type="STRING" id="1818881.A3196_12930"/>
<dbReference type="Proteomes" id="UP000094849">
    <property type="component" value="Unassembled WGS sequence"/>
</dbReference>
<reference evidence="1 2" key="1">
    <citation type="submission" date="2016-03" db="EMBL/GenBank/DDBJ databases">
        <title>Chemosynthetic sulphur-oxidizing symbionts of marine invertebrate animals are capable of nitrogen fixation.</title>
        <authorList>
            <person name="Petersen J.M."/>
            <person name="Kemper A."/>
            <person name="Gruber-Vodicka H."/>
            <person name="Cardini U."/>
            <person name="Geest Mvander."/>
            <person name="Kleiner M."/>
            <person name="Bulgheresi S."/>
            <person name="Fussmann M."/>
            <person name="Herbold C."/>
            <person name="Seah B.K.B."/>
            <person name="Antony C.Paul."/>
            <person name="Liu D."/>
            <person name="Belitz A."/>
            <person name="Weber M."/>
        </authorList>
    </citation>
    <scope>NUCLEOTIDE SEQUENCE [LARGE SCALE GENOMIC DNA]</scope>
    <source>
        <strain evidence="1">G_D</strain>
    </source>
</reference>
<evidence type="ECO:0000313" key="2">
    <source>
        <dbReference type="Proteomes" id="UP000094849"/>
    </source>
</evidence>
<gene>
    <name evidence="1" type="ORF">A3196_12930</name>
</gene>